<dbReference type="RefSeq" id="WP_068368710.1">
    <property type="nucleotide sequence ID" value="NZ_CP169556.1"/>
</dbReference>
<dbReference type="AlphaFoldDB" id="A0A171KUG8"/>
<dbReference type="InterPro" id="IPR045372">
    <property type="entry name" value="YidB"/>
</dbReference>
<evidence type="ECO:0000313" key="1">
    <source>
        <dbReference type="EMBL" id="KKO72535.1"/>
    </source>
</evidence>
<gene>
    <name evidence="1" type="ORF">AAV32_05700</name>
    <name evidence="2" type="ORF">EV679_1481</name>
</gene>
<evidence type="ECO:0000313" key="3">
    <source>
        <dbReference type="Proteomes" id="UP000078084"/>
    </source>
</evidence>
<dbReference type="Proteomes" id="UP000292039">
    <property type="component" value="Unassembled WGS sequence"/>
</dbReference>
<comment type="caution">
    <text evidence="1">The sequence shown here is derived from an EMBL/GenBank/DDBJ whole genome shotgun (WGS) entry which is preliminary data.</text>
</comment>
<organism evidence="1 3">
    <name type="scientific">Kerstersia gyiorum</name>
    <dbReference type="NCBI Taxonomy" id="206506"/>
    <lineage>
        <taxon>Bacteria</taxon>
        <taxon>Pseudomonadati</taxon>
        <taxon>Pseudomonadota</taxon>
        <taxon>Betaproteobacteria</taxon>
        <taxon>Burkholderiales</taxon>
        <taxon>Alcaligenaceae</taxon>
        <taxon>Kerstersia</taxon>
    </lineage>
</organism>
<accession>A0A171KUG8</accession>
<reference evidence="2 4" key="2">
    <citation type="submission" date="2019-02" db="EMBL/GenBank/DDBJ databases">
        <title>Genomic Encyclopedia of Type Strains, Phase IV (KMG-IV): sequencing the most valuable type-strain genomes for metagenomic binning, comparative biology and taxonomic classification.</title>
        <authorList>
            <person name="Goeker M."/>
        </authorList>
    </citation>
    <scope>NUCLEOTIDE SEQUENCE [LARGE SCALE GENOMIC DNA]</scope>
    <source>
        <strain evidence="2 4">DSM 16618</strain>
    </source>
</reference>
<keyword evidence="3" id="KW-1185">Reference proteome</keyword>
<name>A0A171KUG8_9BURK</name>
<dbReference type="OrthoDB" id="9795283at2"/>
<dbReference type="STRING" id="206506.AAV32_05700"/>
<dbReference type="SUPFAM" id="SSF140804">
    <property type="entry name" value="YidB-like"/>
    <property type="match status" value="1"/>
</dbReference>
<dbReference type="GeneID" id="99726124"/>
<dbReference type="Pfam" id="PF20159">
    <property type="entry name" value="YidB"/>
    <property type="match status" value="1"/>
</dbReference>
<dbReference type="Gene3D" id="1.10.10.690">
    <property type="entry name" value="YidB-like"/>
    <property type="match status" value="1"/>
</dbReference>
<reference evidence="1 3" key="1">
    <citation type="submission" date="2015-04" db="EMBL/GenBank/DDBJ databases">
        <title>Genome sequence of Kerstersia gyiorum CG1.</title>
        <authorList>
            <person name="Greninger A.L."/>
            <person name="Kozyreva V."/>
            <person name="Chaturvedi V."/>
        </authorList>
    </citation>
    <scope>NUCLEOTIDE SEQUENCE [LARGE SCALE GENOMIC DNA]</scope>
    <source>
        <strain evidence="1 3">CG1</strain>
    </source>
</reference>
<proteinExistence type="predicted"/>
<sequence>MSLLDSLGSLVGGSKSGPAALLPVLLEQLKKYPGGLAGLVDSFRKGGLGEIVASWIGKGNNLPVSIDQLRNVLPASLVGSLAQESGQDDNTVLSLLSTLLPEVVDKATPEGEVKEGQGFDAAGLLGSLSGLLGKFG</sequence>
<evidence type="ECO:0000313" key="4">
    <source>
        <dbReference type="Proteomes" id="UP000292039"/>
    </source>
</evidence>
<dbReference type="EMBL" id="LBNE01000002">
    <property type="protein sequence ID" value="KKO72535.1"/>
    <property type="molecule type" value="Genomic_DNA"/>
</dbReference>
<dbReference type="EMBL" id="SGWZ01000002">
    <property type="protein sequence ID" value="RZS70088.1"/>
    <property type="molecule type" value="Genomic_DNA"/>
</dbReference>
<evidence type="ECO:0000313" key="2">
    <source>
        <dbReference type="EMBL" id="RZS70088.1"/>
    </source>
</evidence>
<dbReference type="InterPro" id="IPR027405">
    <property type="entry name" value="YidB-like"/>
</dbReference>
<protein>
    <submittedName>
        <fullName evidence="2">Uncharacterized protein YidB (DUF937 family)</fullName>
    </submittedName>
</protein>
<dbReference type="Proteomes" id="UP000078084">
    <property type="component" value="Unassembled WGS sequence"/>
</dbReference>